<evidence type="ECO:0000313" key="1">
    <source>
        <dbReference type="EMBL" id="TXE89152.1"/>
    </source>
</evidence>
<dbReference type="Proteomes" id="UP000321629">
    <property type="component" value="Unassembled WGS sequence"/>
</dbReference>
<name>A0A5C7DUG8_9BACT</name>
<organism evidence="1 2">
    <name type="scientific">Campylobacter volucris</name>
    <dbReference type="NCBI Taxonomy" id="1031542"/>
    <lineage>
        <taxon>Bacteria</taxon>
        <taxon>Pseudomonadati</taxon>
        <taxon>Campylobacterota</taxon>
        <taxon>Epsilonproteobacteria</taxon>
        <taxon>Campylobacterales</taxon>
        <taxon>Campylobacteraceae</taxon>
        <taxon>Campylobacter</taxon>
    </lineage>
</organism>
<accession>A0A5C7DUG8</accession>
<comment type="caution">
    <text evidence="1">The sequence shown here is derived from an EMBL/GenBank/DDBJ whole genome shotgun (WGS) entry which is preliminary data.</text>
</comment>
<dbReference type="AlphaFoldDB" id="A0A5C7DUG8"/>
<protein>
    <submittedName>
        <fullName evidence="1">Uncharacterized protein</fullName>
    </submittedName>
</protein>
<sequence length="120" mass="14230">MLIFGYELINMQKFFHYKEGNFVENGINCFKFDKENIKKAKKENIEFAIFVQNEDELILSNALEAKYALIEDKNLAKIASKLAEFYMFDMKILFLVDEIKNLNQYYKLKIDGICLKTYIV</sequence>
<dbReference type="EMBL" id="VOWJ01000014">
    <property type="protein sequence ID" value="TXE89152.1"/>
    <property type="molecule type" value="Genomic_DNA"/>
</dbReference>
<proteinExistence type="predicted"/>
<dbReference type="RefSeq" id="WP_147555220.1">
    <property type="nucleotide sequence ID" value="NZ_VOWJ01000014.1"/>
</dbReference>
<gene>
    <name evidence="1" type="ORF">FPD38_02515</name>
</gene>
<evidence type="ECO:0000313" key="2">
    <source>
        <dbReference type="Proteomes" id="UP000321629"/>
    </source>
</evidence>
<reference evidence="1 2" key="1">
    <citation type="submission" date="2019-07" db="EMBL/GenBank/DDBJ databases">
        <title>Rapid identification of Enteric Bacteria from Whole Genome Sequences (WGS) using Average Nucleotide Identity (ANI).</title>
        <authorList>
            <person name="Lane C."/>
        </authorList>
    </citation>
    <scope>NUCLEOTIDE SEQUENCE [LARGE SCALE GENOMIC DNA]</scope>
    <source>
        <strain evidence="1 2">2016D-0084</strain>
    </source>
</reference>